<evidence type="ECO:0000313" key="2">
    <source>
        <dbReference type="EMBL" id="ELR17050.1"/>
    </source>
</evidence>
<organism evidence="2 3">
    <name type="scientific">Acanthamoeba castellanii (strain ATCC 30010 / Neff)</name>
    <dbReference type="NCBI Taxonomy" id="1257118"/>
    <lineage>
        <taxon>Eukaryota</taxon>
        <taxon>Amoebozoa</taxon>
        <taxon>Discosea</taxon>
        <taxon>Longamoebia</taxon>
        <taxon>Centramoebida</taxon>
        <taxon>Acanthamoebidae</taxon>
        <taxon>Acanthamoeba</taxon>
    </lineage>
</organism>
<gene>
    <name evidence="2" type="ORF">ACA1_132860</name>
</gene>
<dbReference type="AlphaFoldDB" id="L8GVK7"/>
<dbReference type="OrthoDB" id="543156at2759"/>
<reference evidence="2 3" key="1">
    <citation type="journal article" date="2013" name="Genome Biol.">
        <title>Genome of Acanthamoeba castellanii highlights extensive lateral gene transfer and early evolution of tyrosine kinase signaling.</title>
        <authorList>
            <person name="Clarke M."/>
            <person name="Lohan A.J."/>
            <person name="Liu B."/>
            <person name="Lagkouvardos I."/>
            <person name="Roy S."/>
            <person name="Zafar N."/>
            <person name="Bertelli C."/>
            <person name="Schilde C."/>
            <person name="Kianianmomeni A."/>
            <person name="Burglin T.R."/>
            <person name="Frech C."/>
            <person name="Turcotte B."/>
            <person name="Kopec K.O."/>
            <person name="Synnott J.M."/>
            <person name="Choo C."/>
            <person name="Paponov I."/>
            <person name="Finkler A."/>
            <person name="Soon Heng Tan C."/>
            <person name="Hutchins A.P."/>
            <person name="Weinmeier T."/>
            <person name="Rattei T."/>
            <person name="Chu J.S."/>
            <person name="Gimenez G."/>
            <person name="Irimia M."/>
            <person name="Rigden D.J."/>
            <person name="Fitzpatrick D.A."/>
            <person name="Lorenzo-Morales J."/>
            <person name="Bateman A."/>
            <person name="Chiu C.H."/>
            <person name="Tang P."/>
            <person name="Hegemann P."/>
            <person name="Fromm H."/>
            <person name="Raoult D."/>
            <person name="Greub G."/>
            <person name="Miranda-Saavedra D."/>
            <person name="Chen N."/>
            <person name="Nash P."/>
            <person name="Ginger M.L."/>
            <person name="Horn M."/>
            <person name="Schaap P."/>
            <person name="Caler L."/>
            <person name="Loftus B."/>
        </authorList>
    </citation>
    <scope>NUCLEOTIDE SEQUENCE [LARGE SCALE GENOMIC DNA]</scope>
    <source>
        <strain evidence="2 3">Neff</strain>
    </source>
</reference>
<dbReference type="GeneID" id="14917745"/>
<feature type="domain" description="DJ-1/PfpI" evidence="1">
    <location>
        <begin position="104"/>
        <end position="162"/>
    </location>
</feature>
<keyword evidence="3" id="KW-1185">Reference proteome</keyword>
<evidence type="ECO:0000313" key="3">
    <source>
        <dbReference type="Proteomes" id="UP000011083"/>
    </source>
</evidence>
<dbReference type="InterPro" id="IPR002818">
    <property type="entry name" value="DJ-1/PfpI"/>
</dbReference>
<accession>L8GVK7</accession>
<dbReference type="KEGG" id="acan:ACA1_132860"/>
<dbReference type="CDD" id="cd03141">
    <property type="entry name" value="GATase1_Hsp31_like"/>
    <property type="match status" value="1"/>
</dbReference>
<dbReference type="STRING" id="1257118.L8GVK7"/>
<dbReference type="RefSeq" id="XP_004339063.1">
    <property type="nucleotide sequence ID" value="XM_004339015.1"/>
</dbReference>
<protein>
    <submittedName>
        <fullName evidence="2">DJ1/PfpI superfamily protein</fullName>
    </submittedName>
</protein>
<evidence type="ECO:0000259" key="1">
    <source>
        <dbReference type="Pfam" id="PF01965"/>
    </source>
</evidence>
<dbReference type="Proteomes" id="UP000011083">
    <property type="component" value="Unassembled WGS sequence"/>
</dbReference>
<dbReference type="Pfam" id="PF01965">
    <property type="entry name" value="DJ-1_PfpI"/>
    <property type="match status" value="1"/>
</dbReference>
<dbReference type="SUPFAM" id="SSF52317">
    <property type="entry name" value="Class I glutamine amidotransferase-like"/>
    <property type="match status" value="1"/>
</dbReference>
<dbReference type="PANTHER" id="PTHR48094">
    <property type="entry name" value="PROTEIN/NUCLEIC ACID DEGLYCASE DJ-1-RELATED"/>
    <property type="match status" value="1"/>
</dbReference>
<dbReference type="GO" id="GO:0005737">
    <property type="term" value="C:cytoplasm"/>
    <property type="evidence" value="ECO:0007669"/>
    <property type="project" value="TreeGrafter"/>
</dbReference>
<name>L8GVK7_ACACF</name>
<proteinExistence type="predicted"/>
<dbReference type="InterPro" id="IPR050325">
    <property type="entry name" value="Prot/Nucl_acid_deglycase"/>
</dbReference>
<dbReference type="InterPro" id="IPR029062">
    <property type="entry name" value="Class_I_gatase-like"/>
</dbReference>
<dbReference type="Gene3D" id="3.40.50.880">
    <property type="match status" value="1"/>
</dbReference>
<dbReference type="VEuPathDB" id="AmoebaDB:ACA1_132860"/>
<dbReference type="EMBL" id="KB007975">
    <property type="protein sequence ID" value="ELR17050.1"/>
    <property type="molecule type" value="Genomic_DNA"/>
</dbReference>
<dbReference type="PANTHER" id="PTHR48094:SF22">
    <property type="entry name" value="DJ-1_PFPI DOMAIN-CONTAINING PROTEIN"/>
    <property type="match status" value="1"/>
</dbReference>
<dbReference type="GO" id="GO:0019172">
    <property type="term" value="F:glyoxalase III activity"/>
    <property type="evidence" value="ECO:0007669"/>
    <property type="project" value="TreeGrafter"/>
</dbReference>
<dbReference type="GO" id="GO:0019243">
    <property type="term" value="P:methylglyoxal catabolic process to D-lactate via S-lactoyl-glutathione"/>
    <property type="evidence" value="ECO:0007669"/>
    <property type="project" value="TreeGrafter"/>
</dbReference>
<sequence>MSTARSVLVVLSGAKDINLKSGKSQETGFFLSELYVPLNMLERAGYRPIFTNPTGETPNMDPLSDHMVWFGAPGEYNKAKAWLKDHLEEQSEGSLTRPIPFSAWGEADLLPIDGLFVPGGHAPMVDLHNNQNLGYIIHHFHRHAKPSGLICHGPVALLSVNLAIPMDQHWPYTGYKMTAYSDKEEAFNELLWRDRLQLHVEDALKDAGARYEARWPLLPNVVEDRELITGQGPTSAWRFGEALLAALNTYDLSRVQSTPSVH</sequence>